<evidence type="ECO:0000313" key="3">
    <source>
        <dbReference type="Proteomes" id="UP001392437"/>
    </source>
</evidence>
<dbReference type="InterPro" id="IPR052895">
    <property type="entry name" value="HetReg/Transcr_Mod"/>
</dbReference>
<dbReference type="EMBL" id="JAQQWP010000009">
    <property type="protein sequence ID" value="KAK8099901.1"/>
    <property type="molecule type" value="Genomic_DNA"/>
</dbReference>
<comment type="caution">
    <text evidence="2">The sequence shown here is derived from an EMBL/GenBank/DDBJ whole genome shotgun (WGS) entry which is preliminary data.</text>
</comment>
<reference evidence="2 3" key="1">
    <citation type="submission" date="2023-01" db="EMBL/GenBank/DDBJ databases">
        <title>Analysis of 21 Apiospora genomes using comparative genomics revels a genus with tremendous synthesis potential of carbohydrate active enzymes and secondary metabolites.</title>
        <authorList>
            <person name="Sorensen T."/>
        </authorList>
    </citation>
    <scope>NUCLEOTIDE SEQUENCE [LARGE SCALE GENOMIC DNA]</scope>
    <source>
        <strain evidence="2 3">CBS 117206</strain>
    </source>
</reference>
<keyword evidence="3" id="KW-1185">Reference proteome</keyword>
<accession>A0AAW0QC42</accession>
<dbReference type="Pfam" id="PF06985">
    <property type="entry name" value="HET"/>
    <property type="match status" value="1"/>
</dbReference>
<dbReference type="AlphaFoldDB" id="A0AAW0QC42"/>
<sequence length="598" mass="67365">MLFAQLSSDGVYVELAFLLFFFKLDDGEKGEEQKYFFFPVPARPAKPSRQHQRAASYQHTELGKNEIRLVKILPSSAAHAPDGIACTIQHALLDVGEPRSNKPPRYVALSYVWGNAEDTREIRLNRSAFLVTRNLHAALLRLRDDSVTSYLWIDAICINQRNDVEKAQQVARMAEIYANAEDVTFWLSTWPCTRIEDTDGKSTGRDLELERSQCRVCGVLAGLEDLALANFVRDIPTLDVDCLMDILRNAWFMRVWTLQECTIHQRGKIQIGSHSMPMDLFLDGTLKLWDALHLSRQLPEYRALESIASIRHQRTNLGNRKLSGSDYAETIMMLLQASSNRACSIPHDILYAVFGLMDSMHHSPNHLRPNYAKTFERVCHDYAVEIFTNSPYGLKLLGFARNELQGDVPSWVPDFRYIGDIALSLVDRDGATRLSSNNRQLLFEGANIGICVSSLGVVTQTTHWTDHELSNLDRLAERIVEFETKILFPAADISDLELEELLVNLLSAHLSPNADLEECIQAWLTLASWPSTWSNRETECQSRAELQTLLLGSKAAEPTYQALSTLLESGFLVLDSGAIGRAINKSTQARDGLHTGVW</sequence>
<protein>
    <submittedName>
        <fullName evidence="2">Heterokaryon incompatibility protein-domain-containing protein</fullName>
    </submittedName>
</protein>
<dbReference type="InterPro" id="IPR010730">
    <property type="entry name" value="HET"/>
</dbReference>
<evidence type="ECO:0000313" key="2">
    <source>
        <dbReference type="EMBL" id="KAK8099901.1"/>
    </source>
</evidence>
<organism evidence="2 3">
    <name type="scientific">Apiospora kogelbergensis</name>
    <dbReference type="NCBI Taxonomy" id="1337665"/>
    <lineage>
        <taxon>Eukaryota</taxon>
        <taxon>Fungi</taxon>
        <taxon>Dikarya</taxon>
        <taxon>Ascomycota</taxon>
        <taxon>Pezizomycotina</taxon>
        <taxon>Sordariomycetes</taxon>
        <taxon>Xylariomycetidae</taxon>
        <taxon>Amphisphaeriales</taxon>
        <taxon>Apiosporaceae</taxon>
        <taxon>Apiospora</taxon>
    </lineage>
</organism>
<dbReference type="PANTHER" id="PTHR24148">
    <property type="entry name" value="ANKYRIN REPEAT DOMAIN-CONTAINING PROTEIN 39 HOMOLOG-RELATED"/>
    <property type="match status" value="1"/>
</dbReference>
<proteinExistence type="predicted"/>
<feature type="domain" description="Heterokaryon incompatibility" evidence="1">
    <location>
        <begin position="106"/>
        <end position="260"/>
    </location>
</feature>
<evidence type="ECO:0000259" key="1">
    <source>
        <dbReference type="Pfam" id="PF06985"/>
    </source>
</evidence>
<name>A0AAW0QC42_9PEZI</name>
<dbReference type="PANTHER" id="PTHR24148:SF64">
    <property type="entry name" value="HETEROKARYON INCOMPATIBILITY DOMAIN-CONTAINING PROTEIN"/>
    <property type="match status" value="1"/>
</dbReference>
<dbReference type="Proteomes" id="UP001392437">
    <property type="component" value="Unassembled WGS sequence"/>
</dbReference>
<gene>
    <name evidence="2" type="ORF">PG999_010275</name>
</gene>